<keyword evidence="2 8" id="KW-0813">Transport</keyword>
<dbReference type="SUPFAM" id="SSF54862">
    <property type="entry name" value="4Fe-4S ferredoxins"/>
    <property type="match status" value="1"/>
</dbReference>
<evidence type="ECO:0000256" key="4">
    <source>
        <dbReference type="ARBA" id="ARBA00022982"/>
    </source>
</evidence>
<evidence type="ECO:0000256" key="5">
    <source>
        <dbReference type="ARBA" id="ARBA00023004"/>
    </source>
</evidence>
<dbReference type="Proteomes" id="UP000321424">
    <property type="component" value="Unassembled WGS sequence"/>
</dbReference>
<accession>A0A511MR39</accession>
<gene>
    <name evidence="9" type="ORF">NN4_75840</name>
</gene>
<dbReference type="Gene3D" id="3.30.70.20">
    <property type="match status" value="1"/>
</dbReference>
<dbReference type="GO" id="GO:0051538">
    <property type="term" value="F:3 iron, 4 sulfur cluster binding"/>
    <property type="evidence" value="ECO:0007669"/>
    <property type="project" value="UniProtKB-KW"/>
</dbReference>
<sequence length="76" mass="8204">MADQHWRIEVDRTTCLGSGMCTGLAPDHFTLVDGRSSPITDLVPPDDLLIDAAESCPIEAILIREEESGAILAPEQ</sequence>
<dbReference type="EMBL" id="BJXA01000085">
    <property type="protein sequence ID" value="GEM43065.1"/>
    <property type="molecule type" value="Genomic_DNA"/>
</dbReference>
<dbReference type="InterPro" id="IPR001080">
    <property type="entry name" value="3Fe4S_ferredoxin"/>
</dbReference>
<dbReference type="GO" id="GO:0005506">
    <property type="term" value="F:iron ion binding"/>
    <property type="evidence" value="ECO:0007669"/>
    <property type="project" value="UniProtKB-UniRule"/>
</dbReference>
<keyword evidence="4 8" id="KW-0249">Electron transport</keyword>
<evidence type="ECO:0000256" key="3">
    <source>
        <dbReference type="ARBA" id="ARBA00022723"/>
    </source>
</evidence>
<comment type="function">
    <text evidence="8">Ferredoxins are iron-sulfur proteins that transfer electrons in a wide variety of metabolic reactions.</text>
</comment>
<name>A0A511MR39_9NOCA</name>
<dbReference type="AlphaFoldDB" id="A0A511MR39"/>
<evidence type="ECO:0000313" key="10">
    <source>
        <dbReference type="Proteomes" id="UP000321424"/>
    </source>
</evidence>
<dbReference type="GO" id="GO:0009055">
    <property type="term" value="F:electron transfer activity"/>
    <property type="evidence" value="ECO:0007669"/>
    <property type="project" value="UniProtKB-UniRule"/>
</dbReference>
<evidence type="ECO:0000256" key="8">
    <source>
        <dbReference type="RuleBase" id="RU368020"/>
    </source>
</evidence>
<evidence type="ECO:0000256" key="1">
    <source>
        <dbReference type="ARBA" id="ARBA00001927"/>
    </source>
</evidence>
<dbReference type="InterPro" id="IPR051269">
    <property type="entry name" value="Fe-S_cluster_ET"/>
</dbReference>
<evidence type="ECO:0000256" key="2">
    <source>
        <dbReference type="ARBA" id="ARBA00022448"/>
    </source>
</evidence>
<evidence type="ECO:0000256" key="7">
    <source>
        <dbReference type="ARBA" id="ARBA00023291"/>
    </source>
</evidence>
<comment type="caution">
    <text evidence="9">The sequence shown here is derived from an EMBL/GenBank/DDBJ whole genome shotgun (WGS) entry which is preliminary data.</text>
</comment>
<dbReference type="RefSeq" id="WP_147141115.1">
    <property type="nucleotide sequence ID" value="NZ_BJXA01000085.1"/>
</dbReference>
<evidence type="ECO:0000256" key="6">
    <source>
        <dbReference type="ARBA" id="ARBA00023014"/>
    </source>
</evidence>
<protein>
    <recommendedName>
        <fullName evidence="8">Ferredoxin</fullName>
    </recommendedName>
</protein>
<dbReference type="Pfam" id="PF13370">
    <property type="entry name" value="Fer4_13"/>
    <property type="match status" value="1"/>
</dbReference>
<keyword evidence="6 8" id="KW-0411">Iron-sulfur</keyword>
<keyword evidence="7" id="KW-0003">3Fe-4S</keyword>
<reference evidence="9 10" key="1">
    <citation type="submission" date="2019-07" db="EMBL/GenBank/DDBJ databases">
        <title>Whole genome shotgun sequence of Nocardia ninae NBRC 108245.</title>
        <authorList>
            <person name="Hosoyama A."/>
            <person name="Uohara A."/>
            <person name="Ohji S."/>
            <person name="Ichikawa N."/>
        </authorList>
    </citation>
    <scope>NUCLEOTIDE SEQUENCE [LARGE SCALE GENOMIC DNA]</scope>
    <source>
        <strain evidence="9 10">NBRC 108245</strain>
    </source>
</reference>
<comment type="cofactor">
    <cofactor evidence="1">
        <name>[3Fe-4S] cluster</name>
        <dbReference type="ChEBI" id="CHEBI:21137"/>
    </cofactor>
</comment>
<dbReference type="OrthoDB" id="4557285at2"/>
<dbReference type="PANTHER" id="PTHR36923:SF3">
    <property type="entry name" value="FERREDOXIN"/>
    <property type="match status" value="1"/>
</dbReference>
<dbReference type="PANTHER" id="PTHR36923">
    <property type="entry name" value="FERREDOXIN"/>
    <property type="match status" value="1"/>
</dbReference>
<evidence type="ECO:0000313" key="9">
    <source>
        <dbReference type="EMBL" id="GEM43065.1"/>
    </source>
</evidence>
<dbReference type="PRINTS" id="PR00352">
    <property type="entry name" value="3FE4SFRDOXIN"/>
</dbReference>
<organism evidence="9 10">
    <name type="scientific">Nocardia ninae NBRC 108245</name>
    <dbReference type="NCBI Taxonomy" id="1210091"/>
    <lineage>
        <taxon>Bacteria</taxon>
        <taxon>Bacillati</taxon>
        <taxon>Actinomycetota</taxon>
        <taxon>Actinomycetes</taxon>
        <taxon>Mycobacteriales</taxon>
        <taxon>Nocardiaceae</taxon>
        <taxon>Nocardia</taxon>
    </lineage>
</organism>
<keyword evidence="5 8" id="KW-0408">Iron</keyword>
<keyword evidence="10" id="KW-1185">Reference proteome</keyword>
<keyword evidence="3 8" id="KW-0479">Metal-binding</keyword>
<proteinExistence type="predicted"/>